<proteinExistence type="inferred from homology"/>
<dbReference type="SUPFAM" id="SSF51412">
    <property type="entry name" value="Inosine monophosphate dehydrogenase (IMPDH)"/>
    <property type="match status" value="1"/>
</dbReference>
<name>A0A0F9BWL7_9ZZZZ</name>
<dbReference type="InterPro" id="IPR000644">
    <property type="entry name" value="CBS_dom"/>
</dbReference>
<sequence>MVEKYRKKIHSDKLIATFDDVLILPGFTDFEPNDVDISTRIGKYHFNLPVMSSAMDTVTESEMAIKMALNGGLGVLHRNCSYERQLEMVRIVKRARSFVIDGEYIATIKPNESIARAKYMMINYNISGLVVTNEQQRVCGIVTKRDIPFNESDLKNGIIKDYMTKDVVSIKPGVSREEALDTLFKHRIEKLPIIDDNGILRGLITKKDLTPEFPLASKDEEGHLLCAIGLSPKFPESSYAQNMLKEIDQYVDIFFIDVADFYKKTDIEGTQKLMKFLDSDFVLGNIGTYEAAEHLITKCDFVDDKFIGLKVGMGSGSICTTSIQTGVGAPTLFATAQVADAILDHKPDICLIADGGFKNPGDLPKAFVAGADMIMSGHLFAGATESPGFIDTVQGRKVKVYRGMGSKNARESGFISDRYIESSKMITEGVSDYVPYVGDLTGVLATLKEGLTNGMIYSGAKSIIDMKNASIGIVSVVGTRETQPHDLLGKY</sequence>
<dbReference type="GO" id="GO:0006177">
    <property type="term" value="P:GMP biosynthetic process"/>
    <property type="evidence" value="ECO:0007669"/>
    <property type="project" value="UniProtKB-KW"/>
</dbReference>
<dbReference type="SMART" id="SM01240">
    <property type="entry name" value="IMPDH"/>
    <property type="match status" value="1"/>
</dbReference>
<keyword evidence="7" id="KW-0560">Oxidoreductase</keyword>
<feature type="domain" description="CBS" evidence="11">
    <location>
        <begin position="99"/>
        <end position="158"/>
    </location>
</feature>
<organism evidence="12">
    <name type="scientific">marine sediment metagenome</name>
    <dbReference type="NCBI Taxonomy" id="412755"/>
    <lineage>
        <taxon>unclassified sequences</taxon>
        <taxon>metagenomes</taxon>
        <taxon>ecological metagenomes</taxon>
    </lineage>
</organism>
<evidence type="ECO:0000256" key="1">
    <source>
        <dbReference type="ARBA" id="ARBA00001958"/>
    </source>
</evidence>
<accession>A0A0F9BWL7</accession>
<evidence type="ECO:0000256" key="3">
    <source>
        <dbReference type="ARBA" id="ARBA00022723"/>
    </source>
</evidence>
<evidence type="ECO:0000256" key="2">
    <source>
        <dbReference type="ARBA" id="ARBA00005502"/>
    </source>
</evidence>
<keyword evidence="3" id="KW-0479">Metal-binding</keyword>
<dbReference type="GO" id="GO:0006183">
    <property type="term" value="P:GTP biosynthetic process"/>
    <property type="evidence" value="ECO:0007669"/>
    <property type="project" value="TreeGrafter"/>
</dbReference>
<evidence type="ECO:0000256" key="5">
    <source>
        <dbReference type="ARBA" id="ARBA00022755"/>
    </source>
</evidence>
<dbReference type="EMBL" id="LAZR01035882">
    <property type="protein sequence ID" value="KKL26310.1"/>
    <property type="molecule type" value="Genomic_DNA"/>
</dbReference>
<dbReference type="Pfam" id="PF00571">
    <property type="entry name" value="CBS"/>
    <property type="match status" value="2"/>
</dbReference>
<comment type="similarity">
    <text evidence="2">Belongs to the IMPDH/GMPR family.</text>
</comment>
<dbReference type="InterPro" id="IPR005990">
    <property type="entry name" value="IMP_DH"/>
</dbReference>
<evidence type="ECO:0000256" key="6">
    <source>
        <dbReference type="ARBA" id="ARBA00022958"/>
    </source>
</evidence>
<dbReference type="PANTHER" id="PTHR11911">
    <property type="entry name" value="INOSINE-5-MONOPHOSPHATE DEHYDROGENASE RELATED"/>
    <property type="match status" value="1"/>
</dbReference>
<dbReference type="InterPro" id="IPR046342">
    <property type="entry name" value="CBS_dom_sf"/>
</dbReference>
<dbReference type="SMART" id="SM00116">
    <property type="entry name" value="CBS"/>
    <property type="match status" value="2"/>
</dbReference>
<dbReference type="Gene3D" id="3.20.20.70">
    <property type="entry name" value="Aldolase class I"/>
    <property type="match status" value="1"/>
</dbReference>
<protein>
    <recommendedName>
        <fullName evidence="11">CBS domain-containing protein</fullName>
    </recommendedName>
</protein>
<dbReference type="AlphaFoldDB" id="A0A0F9BWL7"/>
<dbReference type="Pfam" id="PF00478">
    <property type="entry name" value="IMPDH"/>
    <property type="match status" value="1"/>
</dbReference>
<keyword evidence="6" id="KW-0630">Potassium</keyword>
<comment type="cofactor">
    <cofactor evidence="1">
        <name>K(+)</name>
        <dbReference type="ChEBI" id="CHEBI:29103"/>
    </cofactor>
</comment>
<dbReference type="PIRSF" id="PIRSF000130">
    <property type="entry name" value="IMPDH"/>
    <property type="match status" value="1"/>
</dbReference>
<dbReference type="InterPro" id="IPR015875">
    <property type="entry name" value="IMP_DH/GMP_Rdtase_CS"/>
</dbReference>
<keyword evidence="9" id="KW-0129">CBS domain</keyword>
<evidence type="ECO:0000256" key="7">
    <source>
        <dbReference type="ARBA" id="ARBA00023002"/>
    </source>
</evidence>
<dbReference type="SUPFAM" id="SSF54631">
    <property type="entry name" value="CBS-domain pair"/>
    <property type="match status" value="1"/>
</dbReference>
<dbReference type="PROSITE" id="PS00487">
    <property type="entry name" value="IMP_DH_GMP_RED"/>
    <property type="match status" value="1"/>
</dbReference>
<dbReference type="PANTHER" id="PTHR11911:SF111">
    <property type="entry name" value="INOSINE-5'-MONOPHOSPHATE DEHYDROGENASE"/>
    <property type="match status" value="1"/>
</dbReference>
<feature type="domain" description="CBS" evidence="11">
    <location>
        <begin position="163"/>
        <end position="220"/>
    </location>
</feature>
<evidence type="ECO:0000256" key="9">
    <source>
        <dbReference type="ARBA" id="ARBA00023122"/>
    </source>
</evidence>
<keyword evidence="5" id="KW-0658">Purine biosynthesis</keyword>
<comment type="caution">
    <text evidence="12">The sequence shown here is derived from an EMBL/GenBank/DDBJ whole genome shotgun (WGS) entry which is preliminary data.</text>
</comment>
<keyword evidence="8" id="KW-0520">NAD</keyword>
<reference evidence="12" key="1">
    <citation type="journal article" date="2015" name="Nature">
        <title>Complex archaea that bridge the gap between prokaryotes and eukaryotes.</title>
        <authorList>
            <person name="Spang A."/>
            <person name="Saw J.H."/>
            <person name="Jorgensen S.L."/>
            <person name="Zaremba-Niedzwiedzka K."/>
            <person name="Martijn J."/>
            <person name="Lind A.E."/>
            <person name="van Eijk R."/>
            <person name="Schleper C."/>
            <person name="Guy L."/>
            <person name="Ettema T.J."/>
        </authorList>
    </citation>
    <scope>NUCLEOTIDE SEQUENCE</scope>
</reference>
<evidence type="ECO:0000256" key="8">
    <source>
        <dbReference type="ARBA" id="ARBA00023027"/>
    </source>
</evidence>
<dbReference type="CDD" id="cd00381">
    <property type="entry name" value="IMPDH"/>
    <property type="match status" value="1"/>
</dbReference>
<keyword evidence="4" id="KW-0332">GMP biosynthesis</keyword>
<gene>
    <name evidence="12" type="ORF">LCGC14_2396570</name>
</gene>
<dbReference type="FunFam" id="3.20.20.70:FF:000424">
    <property type="entry name" value="Inosine-5'-monophosphate dehydrogenase 2"/>
    <property type="match status" value="1"/>
</dbReference>
<comment type="catalytic activity">
    <reaction evidence="10">
        <text>IMP + NAD(+) + H2O = XMP + NADH + H(+)</text>
        <dbReference type="Rhea" id="RHEA:11708"/>
        <dbReference type="ChEBI" id="CHEBI:15377"/>
        <dbReference type="ChEBI" id="CHEBI:15378"/>
        <dbReference type="ChEBI" id="CHEBI:57464"/>
        <dbReference type="ChEBI" id="CHEBI:57540"/>
        <dbReference type="ChEBI" id="CHEBI:57945"/>
        <dbReference type="ChEBI" id="CHEBI:58053"/>
        <dbReference type="EC" id="1.1.1.205"/>
    </reaction>
</comment>
<dbReference type="GO" id="GO:0046872">
    <property type="term" value="F:metal ion binding"/>
    <property type="evidence" value="ECO:0007669"/>
    <property type="project" value="UniProtKB-KW"/>
</dbReference>
<evidence type="ECO:0000259" key="11">
    <source>
        <dbReference type="PROSITE" id="PS51371"/>
    </source>
</evidence>
<dbReference type="InterPro" id="IPR001093">
    <property type="entry name" value="IMP_DH_GMPRt"/>
</dbReference>
<evidence type="ECO:0000256" key="10">
    <source>
        <dbReference type="ARBA" id="ARBA00048028"/>
    </source>
</evidence>
<evidence type="ECO:0000313" key="12">
    <source>
        <dbReference type="EMBL" id="KKL26310.1"/>
    </source>
</evidence>
<evidence type="ECO:0000256" key="4">
    <source>
        <dbReference type="ARBA" id="ARBA00022749"/>
    </source>
</evidence>
<dbReference type="InterPro" id="IPR013785">
    <property type="entry name" value="Aldolase_TIM"/>
</dbReference>
<dbReference type="GO" id="GO:0003938">
    <property type="term" value="F:IMP dehydrogenase activity"/>
    <property type="evidence" value="ECO:0007669"/>
    <property type="project" value="UniProtKB-EC"/>
</dbReference>
<dbReference type="PROSITE" id="PS51371">
    <property type="entry name" value="CBS"/>
    <property type="match status" value="2"/>
</dbReference>